<comment type="similarity">
    <text evidence="1 7">Belongs to the mandelate racemase/muconate lactonizing enzyme family.</text>
</comment>
<dbReference type="AlphaFoldDB" id="K2KAL2"/>
<feature type="binding site" evidence="6">
    <location>
        <position position="216"/>
    </location>
    <ligand>
        <name>Mg(2+)</name>
        <dbReference type="ChEBI" id="CHEBI:18420"/>
    </ligand>
</feature>
<evidence type="ECO:0000259" key="8">
    <source>
        <dbReference type="SMART" id="SM00922"/>
    </source>
</evidence>
<evidence type="ECO:0000256" key="3">
    <source>
        <dbReference type="ARBA" id="ARBA00022842"/>
    </source>
</evidence>
<dbReference type="InterPro" id="IPR013341">
    <property type="entry name" value="Mandelate_racemase_N_dom"/>
</dbReference>
<name>K2KAL2_9GAMM</name>
<dbReference type="PROSITE" id="PS00909">
    <property type="entry name" value="MR_MLE_2"/>
    <property type="match status" value="1"/>
</dbReference>
<dbReference type="Gene3D" id="3.20.20.120">
    <property type="entry name" value="Enolase-like C-terminal domain"/>
    <property type="match status" value="1"/>
</dbReference>
<dbReference type="RefSeq" id="WP_008489858.1">
    <property type="nucleotide sequence ID" value="NZ_AMRG01000019.1"/>
</dbReference>
<dbReference type="GO" id="GO:0009063">
    <property type="term" value="P:amino acid catabolic process"/>
    <property type="evidence" value="ECO:0007669"/>
    <property type="project" value="InterPro"/>
</dbReference>
<dbReference type="FunFam" id="3.30.390.10:FF:000009">
    <property type="entry name" value="Hydrophobic dipeptide epimerase"/>
    <property type="match status" value="1"/>
</dbReference>
<dbReference type="InterPro" id="IPR029017">
    <property type="entry name" value="Enolase-like_N"/>
</dbReference>
<feature type="binding site" evidence="6">
    <location>
        <position position="241"/>
    </location>
    <ligand>
        <name>Mg(2+)</name>
        <dbReference type="ChEBI" id="CHEBI:18420"/>
    </ligand>
</feature>
<dbReference type="InterPro" id="IPR029065">
    <property type="entry name" value="Enolase_C-like"/>
</dbReference>
<dbReference type="CDD" id="cd03319">
    <property type="entry name" value="L-Ala-DL-Glu_epimerase"/>
    <property type="match status" value="1"/>
</dbReference>
<feature type="domain" description="Mandelate racemase/muconate lactonizing enzyme C-terminal" evidence="8">
    <location>
        <begin position="141"/>
        <end position="237"/>
    </location>
</feature>
<dbReference type="InterPro" id="IPR036849">
    <property type="entry name" value="Enolase-like_C_sf"/>
</dbReference>
<keyword evidence="2 6" id="KW-0479">Metal-binding</keyword>
<dbReference type="PATRIC" id="fig|740709.3.peg.2482"/>
<evidence type="ECO:0000256" key="2">
    <source>
        <dbReference type="ARBA" id="ARBA00022723"/>
    </source>
</evidence>
<dbReference type="GO" id="GO:0016855">
    <property type="term" value="F:racemase and epimerase activity, acting on amino acids and derivatives"/>
    <property type="evidence" value="ECO:0007669"/>
    <property type="project" value="UniProtKB-UniRule"/>
</dbReference>
<feature type="active site" description="Proton acceptor; specific for (R)-substrate epimerization" evidence="5">
    <location>
        <position position="162"/>
    </location>
</feature>
<comment type="cofactor">
    <cofactor evidence="6 7">
        <name>Mg(2+)</name>
        <dbReference type="ChEBI" id="CHEBI:18420"/>
    </cofactor>
    <text evidence="6 7">Binds 1 Mg(2+) ion per subunit.</text>
</comment>
<sequence>MKIIAVDVALLNIAMTEPCKTPIGVLDAARNVVVRIHTDNGLSGWGETSPMSPITGDSQQSSYALGQEIAPLLLQQDALACDARLRQLTQFSPAASCIRSAFDMALYDLRAQHAGLPLYRYLGGEHRRLVTDATIGNQARVSDTVDAALGWVKQGFSAIKLKTGRADLIDVEHVRAVREAVGDEVAIRIDCNQGWHYAEAMANIRAMQGLNLQYVEQPLAAWDIDGFARLRKASPIPICADESVFSDHDALRLIKQDAVDYLNIKLAKSGGIDTAIKINNLAQAAGLRCMIGCFAESRLGLTAAAHFAMAKSNICFIDLDAGFCLAEDPVIGGMHAPIEDGGVISLSDSPGLGATIDDSALTQLQQVS</sequence>
<dbReference type="SFLD" id="SFLDG00180">
    <property type="entry name" value="muconate_cycloisomerase"/>
    <property type="match status" value="1"/>
</dbReference>
<dbReference type="SFLD" id="SFLDF00009">
    <property type="entry name" value="o-succinylbenzoate_synthase"/>
    <property type="match status" value="1"/>
</dbReference>
<dbReference type="Pfam" id="PF02746">
    <property type="entry name" value="MR_MLE_N"/>
    <property type="match status" value="1"/>
</dbReference>
<dbReference type="InterPro" id="IPR018110">
    <property type="entry name" value="Mandel_Rmase/mucon_lact_enz_CS"/>
</dbReference>
<evidence type="ECO:0000256" key="6">
    <source>
        <dbReference type="PIRSR" id="PIRSR634603-3"/>
    </source>
</evidence>
<evidence type="ECO:0000313" key="9">
    <source>
        <dbReference type="EMBL" id="EKE79959.1"/>
    </source>
</evidence>
<dbReference type="eggNOG" id="COG4948">
    <property type="taxonomic scope" value="Bacteria"/>
</dbReference>
<dbReference type="Proteomes" id="UP000014115">
    <property type="component" value="Unassembled WGS sequence"/>
</dbReference>
<dbReference type="InterPro" id="IPR034603">
    <property type="entry name" value="Dipeptide_epimerase"/>
</dbReference>
<evidence type="ECO:0000313" key="10">
    <source>
        <dbReference type="Proteomes" id="UP000014115"/>
    </source>
</evidence>
<evidence type="ECO:0000256" key="7">
    <source>
        <dbReference type="RuleBase" id="RU366006"/>
    </source>
</evidence>
<dbReference type="EC" id="5.1.1.-" evidence="7"/>
<accession>K2KAL2</accession>
<evidence type="ECO:0000256" key="4">
    <source>
        <dbReference type="ARBA" id="ARBA00023235"/>
    </source>
</evidence>
<gene>
    <name evidence="9" type="ORF">A10D4_12283</name>
</gene>
<proteinExistence type="inferred from homology"/>
<dbReference type="Pfam" id="PF13378">
    <property type="entry name" value="MR_MLE_C"/>
    <property type="match status" value="1"/>
</dbReference>
<feature type="binding site" evidence="6">
    <location>
        <position position="190"/>
    </location>
    <ligand>
        <name>Mg(2+)</name>
        <dbReference type="ChEBI" id="CHEBI:18420"/>
    </ligand>
</feature>
<keyword evidence="4 7" id="KW-0413">Isomerase</keyword>
<dbReference type="GO" id="GO:0046872">
    <property type="term" value="F:metal ion binding"/>
    <property type="evidence" value="ECO:0007669"/>
    <property type="project" value="UniProtKB-KW"/>
</dbReference>
<dbReference type="OrthoDB" id="9796450at2"/>
<dbReference type="EMBL" id="AMRG01000019">
    <property type="protein sequence ID" value="EKE79959.1"/>
    <property type="molecule type" value="Genomic_DNA"/>
</dbReference>
<dbReference type="SFLD" id="SFLDS00001">
    <property type="entry name" value="Enolase"/>
    <property type="match status" value="1"/>
</dbReference>
<dbReference type="PANTHER" id="PTHR48073:SF2">
    <property type="entry name" value="O-SUCCINYLBENZOATE SYNTHASE"/>
    <property type="match status" value="1"/>
</dbReference>
<dbReference type="STRING" id="740709.A10D4_12283"/>
<keyword evidence="10" id="KW-1185">Reference proteome</keyword>
<dbReference type="Gene3D" id="3.30.390.10">
    <property type="entry name" value="Enolase-like, N-terminal domain"/>
    <property type="match status" value="1"/>
</dbReference>
<reference evidence="9 10" key="1">
    <citation type="journal article" date="2012" name="J. Bacteriol.">
        <title>Genome Sequence of Idiomarina xiamenensis Type Strain 10-D-4.</title>
        <authorList>
            <person name="Lai Q."/>
            <person name="Wang L."/>
            <person name="Wang W."/>
            <person name="Shao Z."/>
        </authorList>
    </citation>
    <scope>NUCLEOTIDE SEQUENCE [LARGE SCALE GENOMIC DNA]</scope>
    <source>
        <strain evidence="9 10">10-D-4</strain>
    </source>
</reference>
<dbReference type="SUPFAM" id="SSF54826">
    <property type="entry name" value="Enolase N-terminal domain-like"/>
    <property type="match status" value="1"/>
</dbReference>
<feature type="active site" description="Proton acceptor; specific for (S)-substrate epimerization" evidence="5">
    <location>
        <position position="265"/>
    </location>
</feature>
<dbReference type="GO" id="GO:0006518">
    <property type="term" value="P:peptide metabolic process"/>
    <property type="evidence" value="ECO:0007669"/>
    <property type="project" value="UniProtKB-ARBA"/>
</dbReference>
<dbReference type="SUPFAM" id="SSF51604">
    <property type="entry name" value="Enolase C-terminal domain-like"/>
    <property type="match status" value="1"/>
</dbReference>
<dbReference type="SMART" id="SM00922">
    <property type="entry name" value="MR_MLE"/>
    <property type="match status" value="1"/>
</dbReference>
<dbReference type="InterPro" id="IPR013342">
    <property type="entry name" value="Mandelate_racemase_C"/>
</dbReference>
<protein>
    <recommendedName>
        <fullName evidence="7">Dipeptide epimerase</fullName>
        <ecNumber evidence="7">5.1.1.-</ecNumber>
    </recommendedName>
</protein>
<keyword evidence="3 6" id="KW-0460">Magnesium</keyword>
<organism evidence="9 10">
    <name type="scientific">Idiomarina xiamenensis 10-D-4</name>
    <dbReference type="NCBI Taxonomy" id="740709"/>
    <lineage>
        <taxon>Bacteria</taxon>
        <taxon>Pseudomonadati</taxon>
        <taxon>Pseudomonadota</taxon>
        <taxon>Gammaproteobacteria</taxon>
        <taxon>Alteromonadales</taxon>
        <taxon>Idiomarinaceae</taxon>
        <taxon>Idiomarina</taxon>
    </lineage>
</organism>
<comment type="caution">
    <text evidence="9">The sequence shown here is derived from an EMBL/GenBank/DDBJ whole genome shotgun (WGS) entry which is preliminary data.</text>
</comment>
<evidence type="ECO:0000256" key="5">
    <source>
        <dbReference type="PIRSR" id="PIRSR634603-1"/>
    </source>
</evidence>
<dbReference type="PANTHER" id="PTHR48073">
    <property type="entry name" value="O-SUCCINYLBENZOATE SYNTHASE-RELATED"/>
    <property type="match status" value="1"/>
</dbReference>
<evidence type="ECO:0000256" key="1">
    <source>
        <dbReference type="ARBA" id="ARBA00008031"/>
    </source>
</evidence>